<dbReference type="Proteomes" id="UP000239532">
    <property type="component" value="Unassembled WGS sequence"/>
</dbReference>
<organism evidence="1 2">
    <name type="scientific">Nonlabens agnitus</name>
    <dbReference type="NCBI Taxonomy" id="870484"/>
    <lineage>
        <taxon>Bacteria</taxon>
        <taxon>Pseudomonadati</taxon>
        <taxon>Bacteroidota</taxon>
        <taxon>Flavobacteriia</taxon>
        <taxon>Flavobacteriales</taxon>
        <taxon>Flavobacteriaceae</taxon>
        <taxon>Nonlabens</taxon>
    </lineage>
</organism>
<dbReference type="AlphaFoldDB" id="A0A2S9WSC5"/>
<dbReference type="RefSeq" id="WP_105982221.1">
    <property type="nucleotide sequence ID" value="NZ_MQUC01000003.1"/>
</dbReference>
<reference evidence="1 2" key="1">
    <citation type="submission" date="2016-11" db="EMBL/GenBank/DDBJ databases">
        <title>Trade-off between light-utilization and light-protection in marine flavobacteria.</title>
        <authorList>
            <person name="Kumagai Y."/>
        </authorList>
    </citation>
    <scope>NUCLEOTIDE SEQUENCE [LARGE SCALE GENOMIC DNA]</scope>
    <source>
        <strain evidence="1 2">JCM 17109</strain>
    </source>
</reference>
<dbReference type="EMBL" id="MQUC01000003">
    <property type="protein sequence ID" value="PRP66382.1"/>
    <property type="molecule type" value="Genomic_DNA"/>
</dbReference>
<sequence>MKRSDVNTIHKKEPLLRGSFLFPVVQIVVEKMDRYSFKWNKYFRYPYIRAAQTPEFVKIK</sequence>
<accession>A0A2S9WSC5</accession>
<evidence type="ECO:0000313" key="2">
    <source>
        <dbReference type="Proteomes" id="UP000239532"/>
    </source>
</evidence>
<comment type="caution">
    <text evidence="1">The sequence shown here is derived from an EMBL/GenBank/DDBJ whole genome shotgun (WGS) entry which is preliminary data.</text>
</comment>
<evidence type="ECO:0000313" key="1">
    <source>
        <dbReference type="EMBL" id="PRP66382.1"/>
    </source>
</evidence>
<protein>
    <submittedName>
        <fullName evidence="1">Uncharacterized protein</fullName>
    </submittedName>
</protein>
<gene>
    <name evidence="1" type="ORF">BST86_04395</name>
</gene>
<proteinExistence type="predicted"/>
<name>A0A2S9WSC5_9FLAO</name>
<keyword evidence="2" id="KW-1185">Reference proteome</keyword>